<evidence type="ECO:0000313" key="11">
    <source>
        <dbReference type="EMBL" id="KAG2208453.1"/>
    </source>
</evidence>
<evidence type="ECO:0000256" key="7">
    <source>
        <dbReference type="ARBA" id="ARBA00023128"/>
    </source>
</evidence>
<gene>
    <name evidence="11" type="ORF">INT47_010149</name>
</gene>
<organism evidence="11 12">
    <name type="scientific">Mucor saturninus</name>
    <dbReference type="NCBI Taxonomy" id="64648"/>
    <lineage>
        <taxon>Eukaryota</taxon>
        <taxon>Fungi</taxon>
        <taxon>Fungi incertae sedis</taxon>
        <taxon>Mucoromycota</taxon>
        <taxon>Mucoromycotina</taxon>
        <taxon>Mucoromycetes</taxon>
        <taxon>Mucorales</taxon>
        <taxon>Mucorineae</taxon>
        <taxon>Mucoraceae</taxon>
        <taxon>Mucor</taxon>
    </lineage>
</organism>
<comment type="similarity">
    <text evidence="2 10">Belongs to the mitochondrial carrier (TC 2.A.29) family.</text>
</comment>
<keyword evidence="5" id="KW-0677">Repeat</keyword>
<proteinExistence type="inferred from homology"/>
<dbReference type="Gene3D" id="1.50.40.10">
    <property type="entry name" value="Mitochondrial carrier domain"/>
    <property type="match status" value="1"/>
</dbReference>
<evidence type="ECO:0000256" key="9">
    <source>
        <dbReference type="PROSITE-ProRule" id="PRU00282"/>
    </source>
</evidence>
<keyword evidence="4 9" id="KW-0812">Transmembrane</keyword>
<keyword evidence="6" id="KW-1133">Transmembrane helix</keyword>
<dbReference type="GO" id="GO:0015215">
    <property type="term" value="F:nucleotide transmembrane transporter activity"/>
    <property type="evidence" value="ECO:0007669"/>
    <property type="project" value="UniProtKB-ARBA"/>
</dbReference>
<evidence type="ECO:0000256" key="6">
    <source>
        <dbReference type="ARBA" id="ARBA00022989"/>
    </source>
</evidence>
<evidence type="ECO:0000256" key="10">
    <source>
        <dbReference type="RuleBase" id="RU000488"/>
    </source>
</evidence>
<dbReference type="FunFam" id="1.50.40.10:FF:000090">
    <property type="entry name" value="Folate transporter 1, chloroplastic"/>
    <property type="match status" value="1"/>
</dbReference>
<dbReference type="InterPro" id="IPR002067">
    <property type="entry name" value="MCP"/>
</dbReference>
<evidence type="ECO:0000256" key="5">
    <source>
        <dbReference type="ARBA" id="ARBA00022737"/>
    </source>
</evidence>
<evidence type="ECO:0000313" key="12">
    <source>
        <dbReference type="Proteomes" id="UP000603453"/>
    </source>
</evidence>
<keyword evidence="3 10" id="KW-0813">Transport</keyword>
<dbReference type="GO" id="GO:0031966">
    <property type="term" value="C:mitochondrial membrane"/>
    <property type="evidence" value="ECO:0007669"/>
    <property type="project" value="UniProtKB-SubCell"/>
</dbReference>
<dbReference type="Pfam" id="PF00153">
    <property type="entry name" value="Mito_carr"/>
    <property type="match status" value="3"/>
</dbReference>
<dbReference type="InterPro" id="IPR023395">
    <property type="entry name" value="MCP_dom_sf"/>
</dbReference>
<feature type="repeat" description="Solcar" evidence="9">
    <location>
        <begin position="113"/>
        <end position="200"/>
    </location>
</feature>
<feature type="repeat" description="Solcar" evidence="9">
    <location>
        <begin position="223"/>
        <end position="306"/>
    </location>
</feature>
<accession>A0A8H7REX2</accession>
<dbReference type="PRINTS" id="PR00926">
    <property type="entry name" value="MITOCARRIER"/>
</dbReference>
<keyword evidence="7" id="KW-0496">Mitochondrion</keyword>
<evidence type="ECO:0000256" key="1">
    <source>
        <dbReference type="ARBA" id="ARBA00004225"/>
    </source>
</evidence>
<comment type="subcellular location">
    <subcellularLocation>
        <location evidence="1">Mitochondrion membrane</location>
        <topology evidence="1">Multi-pass membrane protein</topology>
    </subcellularLocation>
</comment>
<sequence>MTTTHTPSFTGSPHTDQALAGFGAGMVSTALLHPLDLIKIRFQVDSARYSEKRPVIGGTIRSFKAIVTDEGVWRGLYRGVTPNMAGATISWGFYFGWYSLIKKYMTKDEQGKLSAVQHLTASAEAGALTALMANPLWVIKTRMCTTKYNTPDAYNGLFDGLKRLYMEEGVRGLYRGIVPALFGVSHGAIQFMAYEEMKKKRNELRQAKGISASDEHNTQLSQTEYIVMAAASKVTASVITYPYQVLKSRLQNHATSETYTGVIDCGKKIYKAEGYIGFYKGLSPNIIRVLPGTCITFLVYENLTQYFKNHAS</sequence>
<evidence type="ECO:0000256" key="8">
    <source>
        <dbReference type="ARBA" id="ARBA00023136"/>
    </source>
</evidence>
<protein>
    <recommendedName>
        <fullName evidence="13">Mitochondrial folate transporter/carrier</fullName>
    </recommendedName>
</protein>
<dbReference type="InterPro" id="IPR044712">
    <property type="entry name" value="SLC25A32-like"/>
</dbReference>
<dbReference type="OrthoDB" id="428293at2759"/>
<dbReference type="PROSITE" id="PS50920">
    <property type="entry name" value="SOLCAR"/>
    <property type="match status" value="3"/>
</dbReference>
<evidence type="ECO:0000256" key="3">
    <source>
        <dbReference type="ARBA" id="ARBA00022448"/>
    </source>
</evidence>
<keyword evidence="8 9" id="KW-0472">Membrane</keyword>
<dbReference type="Proteomes" id="UP000603453">
    <property type="component" value="Unassembled WGS sequence"/>
</dbReference>
<dbReference type="AlphaFoldDB" id="A0A8H7REX2"/>
<evidence type="ECO:0000256" key="4">
    <source>
        <dbReference type="ARBA" id="ARBA00022692"/>
    </source>
</evidence>
<comment type="caution">
    <text evidence="11">The sequence shown here is derived from an EMBL/GenBank/DDBJ whole genome shotgun (WGS) entry which is preliminary data.</text>
</comment>
<feature type="repeat" description="Solcar" evidence="9">
    <location>
        <begin position="12"/>
        <end position="104"/>
    </location>
</feature>
<dbReference type="PANTHER" id="PTHR45683">
    <property type="entry name" value="MITOCHONDRIAL NICOTINAMIDE ADENINE DINUCLEOTIDE TRANSPORTER 1-RELATED-RELATED"/>
    <property type="match status" value="1"/>
</dbReference>
<reference evidence="11" key="1">
    <citation type="submission" date="2020-12" db="EMBL/GenBank/DDBJ databases">
        <title>Metabolic potential, ecology and presence of endohyphal bacteria is reflected in genomic diversity of Mucoromycotina.</title>
        <authorList>
            <person name="Muszewska A."/>
            <person name="Okrasinska A."/>
            <person name="Steczkiewicz K."/>
            <person name="Drgas O."/>
            <person name="Orlowska M."/>
            <person name="Perlinska-Lenart U."/>
            <person name="Aleksandrzak-Piekarczyk T."/>
            <person name="Szatraj K."/>
            <person name="Zielenkiewicz U."/>
            <person name="Pilsyk S."/>
            <person name="Malc E."/>
            <person name="Mieczkowski P."/>
            <person name="Kruszewska J.S."/>
            <person name="Biernat P."/>
            <person name="Pawlowska J."/>
        </authorList>
    </citation>
    <scope>NUCLEOTIDE SEQUENCE</scope>
    <source>
        <strain evidence="11">WA0000017839</strain>
    </source>
</reference>
<keyword evidence="12" id="KW-1185">Reference proteome</keyword>
<dbReference type="InterPro" id="IPR018108">
    <property type="entry name" value="MCP_transmembrane"/>
</dbReference>
<evidence type="ECO:0008006" key="13">
    <source>
        <dbReference type="Google" id="ProtNLM"/>
    </source>
</evidence>
<dbReference type="SUPFAM" id="SSF103506">
    <property type="entry name" value="Mitochondrial carrier"/>
    <property type="match status" value="1"/>
</dbReference>
<evidence type="ECO:0000256" key="2">
    <source>
        <dbReference type="ARBA" id="ARBA00006375"/>
    </source>
</evidence>
<dbReference type="EMBL" id="JAEPRD010000019">
    <property type="protein sequence ID" value="KAG2208453.1"/>
    <property type="molecule type" value="Genomic_DNA"/>
</dbReference>
<name>A0A8H7REX2_9FUNG</name>